<dbReference type="AlphaFoldDB" id="A0A6A1W6B6"/>
<proteinExistence type="predicted"/>
<dbReference type="OrthoDB" id="1906820at2759"/>
<evidence type="ECO:0008006" key="3">
    <source>
        <dbReference type="Google" id="ProtNLM"/>
    </source>
</evidence>
<protein>
    <recommendedName>
        <fullName evidence="3">RNase H type-1 domain-containing protein</fullName>
    </recommendedName>
</protein>
<keyword evidence="2" id="KW-1185">Reference proteome</keyword>
<gene>
    <name evidence="1" type="ORF">CJ030_MR3G009893</name>
</gene>
<name>A0A6A1W6B6_9ROSI</name>
<evidence type="ECO:0000313" key="1">
    <source>
        <dbReference type="EMBL" id="KAB1220433.1"/>
    </source>
</evidence>
<organism evidence="1 2">
    <name type="scientific">Morella rubra</name>
    <name type="common">Chinese bayberry</name>
    <dbReference type="NCBI Taxonomy" id="262757"/>
    <lineage>
        <taxon>Eukaryota</taxon>
        <taxon>Viridiplantae</taxon>
        <taxon>Streptophyta</taxon>
        <taxon>Embryophyta</taxon>
        <taxon>Tracheophyta</taxon>
        <taxon>Spermatophyta</taxon>
        <taxon>Magnoliopsida</taxon>
        <taxon>eudicotyledons</taxon>
        <taxon>Gunneridae</taxon>
        <taxon>Pentapetalae</taxon>
        <taxon>rosids</taxon>
        <taxon>fabids</taxon>
        <taxon>Fagales</taxon>
        <taxon>Myricaceae</taxon>
        <taxon>Morella</taxon>
    </lineage>
</organism>
<dbReference type="Proteomes" id="UP000516437">
    <property type="component" value="Chromosome 3"/>
</dbReference>
<reference evidence="1 2" key="1">
    <citation type="journal article" date="2019" name="Plant Biotechnol. J.">
        <title>The red bayberry genome and genetic basis of sex determination.</title>
        <authorList>
            <person name="Jia H.M."/>
            <person name="Jia H.J."/>
            <person name="Cai Q.L."/>
            <person name="Wang Y."/>
            <person name="Zhao H.B."/>
            <person name="Yang W.F."/>
            <person name="Wang G.Y."/>
            <person name="Li Y.H."/>
            <person name="Zhan D.L."/>
            <person name="Shen Y.T."/>
            <person name="Niu Q.F."/>
            <person name="Chang L."/>
            <person name="Qiu J."/>
            <person name="Zhao L."/>
            <person name="Xie H.B."/>
            <person name="Fu W.Y."/>
            <person name="Jin J."/>
            <person name="Li X.W."/>
            <person name="Jiao Y."/>
            <person name="Zhou C.C."/>
            <person name="Tu T."/>
            <person name="Chai C.Y."/>
            <person name="Gao J.L."/>
            <person name="Fan L.J."/>
            <person name="van de Weg E."/>
            <person name="Wang J.Y."/>
            <person name="Gao Z.S."/>
        </authorList>
    </citation>
    <scope>NUCLEOTIDE SEQUENCE [LARGE SCALE GENOMIC DNA]</scope>
    <source>
        <tissue evidence="1">Leaves</tissue>
    </source>
</reference>
<accession>A0A6A1W6B6</accession>
<dbReference type="EMBL" id="RXIC02000021">
    <property type="protein sequence ID" value="KAB1220433.1"/>
    <property type="molecule type" value="Genomic_DNA"/>
</dbReference>
<evidence type="ECO:0000313" key="2">
    <source>
        <dbReference type="Proteomes" id="UP000516437"/>
    </source>
</evidence>
<comment type="caution">
    <text evidence="1">The sequence shown here is derived from an EMBL/GenBank/DDBJ whole genome shotgun (WGS) entry which is preliminary data.</text>
</comment>
<sequence length="154" mass="16912">MITDVARRYESHQLAWGTLQQEEKRIWKPPDTGQLKINYDVAVAENYLCIAAICHNSLGHILMAKSNRMVGGSPIKGEARAARLACQMAALFDGQGINIEGDCLNLVTQVQDEVGALDWDISGEVVEFGDCYRTMLSGDLFGSPGKPTWLLISL</sequence>